<evidence type="ECO:0000256" key="1">
    <source>
        <dbReference type="ARBA" id="ARBA00022553"/>
    </source>
</evidence>
<evidence type="ECO:0000256" key="3">
    <source>
        <dbReference type="ARBA" id="ARBA00023015"/>
    </source>
</evidence>
<evidence type="ECO:0000259" key="9">
    <source>
        <dbReference type="PROSITE" id="PS51755"/>
    </source>
</evidence>
<evidence type="ECO:0000256" key="4">
    <source>
        <dbReference type="ARBA" id="ARBA00023125"/>
    </source>
</evidence>
<comment type="caution">
    <text evidence="10">The sequence shown here is derived from an EMBL/GenBank/DDBJ whole genome shotgun (WGS) entry which is preliminary data.</text>
</comment>
<evidence type="ECO:0000313" key="11">
    <source>
        <dbReference type="Proteomes" id="UP001595803"/>
    </source>
</evidence>
<dbReference type="EMBL" id="JBHRZG010000009">
    <property type="protein sequence ID" value="MFC3832937.1"/>
    <property type="molecule type" value="Genomic_DNA"/>
</dbReference>
<dbReference type="Gene3D" id="1.10.10.10">
    <property type="entry name" value="Winged helix-like DNA-binding domain superfamily/Winged helix DNA-binding domain"/>
    <property type="match status" value="1"/>
</dbReference>
<dbReference type="CDD" id="cd00383">
    <property type="entry name" value="trans_reg_C"/>
    <property type="match status" value="1"/>
</dbReference>
<dbReference type="PANTHER" id="PTHR48111:SF22">
    <property type="entry name" value="REGULATOR OF RPOS"/>
    <property type="match status" value="1"/>
</dbReference>
<feature type="modified residue" description="4-aspartylphosphate" evidence="6">
    <location>
        <position position="51"/>
    </location>
</feature>
<evidence type="ECO:0000256" key="2">
    <source>
        <dbReference type="ARBA" id="ARBA00023012"/>
    </source>
</evidence>
<sequence length="219" mass="24041">MRLLLVEDDARIALPTARALRDAGHEVQTAPDGVQGLHAARSGGHDALLLDVMLPGHSGFELARILREEGAQTPIIFLTARTGLNDRVEGLDLGGDAYLTKPFELPELLATLRAVVRRGESARSARVSFGDGAGLLDARHRQVWWRGEAIGLTAREYALLETLVLAQGRWFTREELLARVWGPDFGGEARVVDVYISYLRRKLSPDALNSARGLGYRLP</sequence>
<evidence type="ECO:0000259" key="8">
    <source>
        <dbReference type="PROSITE" id="PS50110"/>
    </source>
</evidence>
<dbReference type="Proteomes" id="UP001595803">
    <property type="component" value="Unassembled WGS sequence"/>
</dbReference>
<dbReference type="Pfam" id="PF00486">
    <property type="entry name" value="Trans_reg_C"/>
    <property type="match status" value="1"/>
</dbReference>
<keyword evidence="4 7" id="KW-0238">DNA-binding</keyword>
<dbReference type="PROSITE" id="PS51755">
    <property type="entry name" value="OMPR_PHOB"/>
    <property type="match status" value="1"/>
</dbReference>
<dbReference type="PROSITE" id="PS50110">
    <property type="entry name" value="RESPONSE_REGULATORY"/>
    <property type="match status" value="1"/>
</dbReference>
<proteinExistence type="predicted"/>
<gene>
    <name evidence="10" type="ORF">ACFOSB_08725</name>
</gene>
<protein>
    <submittedName>
        <fullName evidence="10">Response regulator transcription factor</fullName>
    </submittedName>
</protein>
<evidence type="ECO:0000256" key="6">
    <source>
        <dbReference type="PROSITE-ProRule" id="PRU00169"/>
    </source>
</evidence>
<organism evidence="10 11">
    <name type="scientific">Deinococcus rufus</name>
    <dbReference type="NCBI Taxonomy" id="2136097"/>
    <lineage>
        <taxon>Bacteria</taxon>
        <taxon>Thermotogati</taxon>
        <taxon>Deinococcota</taxon>
        <taxon>Deinococci</taxon>
        <taxon>Deinococcales</taxon>
        <taxon>Deinococcaceae</taxon>
        <taxon>Deinococcus</taxon>
    </lineage>
</organism>
<dbReference type="SUPFAM" id="SSF52172">
    <property type="entry name" value="CheY-like"/>
    <property type="match status" value="1"/>
</dbReference>
<keyword evidence="3" id="KW-0805">Transcription regulation</keyword>
<accession>A0ABV7Z694</accession>
<feature type="DNA-binding region" description="OmpR/PhoB-type" evidence="7">
    <location>
        <begin position="124"/>
        <end position="219"/>
    </location>
</feature>
<keyword evidence="1 6" id="KW-0597">Phosphoprotein</keyword>
<evidence type="ECO:0000313" key="10">
    <source>
        <dbReference type="EMBL" id="MFC3832937.1"/>
    </source>
</evidence>
<dbReference type="PANTHER" id="PTHR48111">
    <property type="entry name" value="REGULATOR OF RPOS"/>
    <property type="match status" value="1"/>
</dbReference>
<dbReference type="InterPro" id="IPR036388">
    <property type="entry name" value="WH-like_DNA-bd_sf"/>
</dbReference>
<dbReference type="InterPro" id="IPR039420">
    <property type="entry name" value="WalR-like"/>
</dbReference>
<feature type="domain" description="OmpR/PhoB-type" evidence="9">
    <location>
        <begin position="124"/>
        <end position="219"/>
    </location>
</feature>
<evidence type="ECO:0000256" key="5">
    <source>
        <dbReference type="ARBA" id="ARBA00023163"/>
    </source>
</evidence>
<keyword evidence="11" id="KW-1185">Reference proteome</keyword>
<dbReference type="SMART" id="SM00448">
    <property type="entry name" value="REC"/>
    <property type="match status" value="1"/>
</dbReference>
<keyword evidence="5" id="KW-0804">Transcription</keyword>
<keyword evidence="2" id="KW-0902">Two-component regulatory system</keyword>
<dbReference type="SMART" id="SM00862">
    <property type="entry name" value="Trans_reg_C"/>
    <property type="match status" value="1"/>
</dbReference>
<evidence type="ECO:0000256" key="7">
    <source>
        <dbReference type="PROSITE-ProRule" id="PRU01091"/>
    </source>
</evidence>
<dbReference type="Gene3D" id="3.40.50.2300">
    <property type="match status" value="1"/>
</dbReference>
<reference evidence="11" key="1">
    <citation type="journal article" date="2019" name="Int. J. Syst. Evol. Microbiol.">
        <title>The Global Catalogue of Microorganisms (GCM) 10K type strain sequencing project: providing services to taxonomists for standard genome sequencing and annotation.</title>
        <authorList>
            <consortium name="The Broad Institute Genomics Platform"/>
            <consortium name="The Broad Institute Genome Sequencing Center for Infectious Disease"/>
            <person name="Wu L."/>
            <person name="Ma J."/>
        </authorList>
    </citation>
    <scope>NUCLEOTIDE SEQUENCE [LARGE SCALE GENOMIC DNA]</scope>
    <source>
        <strain evidence="11">CCTCC AB 2017081</strain>
    </source>
</reference>
<dbReference type="Gene3D" id="6.10.250.690">
    <property type="match status" value="1"/>
</dbReference>
<dbReference type="Pfam" id="PF00072">
    <property type="entry name" value="Response_reg"/>
    <property type="match status" value="1"/>
</dbReference>
<name>A0ABV7Z694_9DEIO</name>
<dbReference type="InterPro" id="IPR001867">
    <property type="entry name" value="OmpR/PhoB-type_DNA-bd"/>
</dbReference>
<dbReference type="InterPro" id="IPR011006">
    <property type="entry name" value="CheY-like_superfamily"/>
</dbReference>
<dbReference type="RefSeq" id="WP_322474826.1">
    <property type="nucleotide sequence ID" value="NZ_JBHRZG010000009.1"/>
</dbReference>
<dbReference type="InterPro" id="IPR001789">
    <property type="entry name" value="Sig_transdc_resp-reg_receiver"/>
</dbReference>
<feature type="domain" description="Response regulatory" evidence="8">
    <location>
        <begin position="2"/>
        <end position="116"/>
    </location>
</feature>